<keyword evidence="2" id="KW-1133">Transmembrane helix</keyword>
<comment type="similarity">
    <text evidence="1">Belongs to the protein kinase superfamily. ADCK protein kinase family.</text>
</comment>
<protein>
    <recommendedName>
        <fullName evidence="3">ABC1 atypical kinase-like domain-containing protein</fullName>
    </recommendedName>
</protein>
<dbReference type="InterPro" id="IPR051130">
    <property type="entry name" value="Mito_struct-func_regulator"/>
</dbReference>
<evidence type="ECO:0000313" key="4">
    <source>
        <dbReference type="EMBL" id="KAI3405193.2"/>
    </source>
</evidence>
<feature type="domain" description="ABC1 atypical kinase-like" evidence="3">
    <location>
        <begin position="146"/>
        <end position="398"/>
    </location>
</feature>
<evidence type="ECO:0000256" key="1">
    <source>
        <dbReference type="ARBA" id="ARBA00009670"/>
    </source>
</evidence>
<dbReference type="Proteomes" id="UP001202479">
    <property type="component" value="Unassembled WGS sequence"/>
</dbReference>
<evidence type="ECO:0000313" key="5">
    <source>
        <dbReference type="Proteomes" id="UP001202479"/>
    </source>
</evidence>
<proteinExistence type="inferred from homology"/>
<dbReference type="InterPro" id="IPR011009">
    <property type="entry name" value="Kinase-like_dom_sf"/>
</dbReference>
<feature type="transmembrane region" description="Helical" evidence="2">
    <location>
        <begin position="40"/>
        <end position="63"/>
    </location>
</feature>
<dbReference type="AlphaFoldDB" id="A0AAI9SYF1"/>
<dbReference type="PANTHER" id="PTHR43173:SF37">
    <property type="entry name" value="ABC1 FAMILY PROTEIN C10F6.14C"/>
    <property type="match status" value="1"/>
</dbReference>
<gene>
    <name evidence="4" type="ORF">KGF56_002000</name>
</gene>
<dbReference type="RefSeq" id="XP_049180938.1">
    <property type="nucleotide sequence ID" value="XM_049323182.1"/>
</dbReference>
<dbReference type="InterPro" id="IPR045307">
    <property type="entry name" value="ADCK1_dom"/>
</dbReference>
<keyword evidence="2" id="KW-0472">Membrane</keyword>
<dbReference type="CDD" id="cd13969">
    <property type="entry name" value="ADCK1-like"/>
    <property type="match status" value="1"/>
</dbReference>
<reference evidence="4" key="1">
    <citation type="journal article" date="2022" name="DNA Res.">
        <title>Genome analysis of five recently described species of the CUG-Ser clade uncovers Candida theae as a new hybrid lineage with pathogenic potential in the Candida parapsilosis species complex.</title>
        <authorList>
            <person name="Mixao V."/>
            <person name="Del Olmo V."/>
            <person name="Hegedusova E."/>
            <person name="Saus E."/>
            <person name="Pryszcz L."/>
            <person name="Cillingova A."/>
            <person name="Nosek J."/>
            <person name="Gabaldon T."/>
        </authorList>
    </citation>
    <scope>NUCLEOTIDE SEQUENCE</scope>
    <source>
        <strain evidence="4">CBS 10844</strain>
    </source>
</reference>
<dbReference type="Pfam" id="PF03109">
    <property type="entry name" value="ABC1"/>
    <property type="match status" value="1"/>
</dbReference>
<accession>A0AAI9SYF1</accession>
<sequence length="566" mass="65754">MFGRSWHTLVPSIKLDNRAIRRVATINHNSFSRSKPPTRFGFGFGYIYPTFVFVAGAGTIYIIDKEYKSNLVTRSARALYVLLWIAYAYGYDSQSYENIDDLHEIASERLLQTLVRNKGLYIKLGQAIANQGSLFPQAYQKRFPQLYDEAPSQPWDKVDQVLKQNLGLDYEAKYFDWIDRVPKASASIAQVHRAKLKKDLGSAEVALKVQHYYIDNQIAVDLWVYRFISSVYERVFDVPLKMFTSYVSEQMIKETDFVNEMNNSMYTQHLIDRDPLLQNENIKIPKNYPQLTTRQVLPAEWIDGIALTDKEVLINSGYDVKLIMTQYIKLLGRQIFSYGFVHSDPHPGNLLARFDEKGEQQLVLLDHGLYISLPSKFRLQYCQLWKHLFTFNKEKIEEIGRDWGIQSAEIFATLVSLKPVKFDSPKKNQGGKQGDTGHEDTRDVSDLLRSFIKDESMFPKELPFLTRTMRMIQNLNQQFGSPVNRVNLLTKEAINVLLTNGKLTWIDYWDLLKVNVSLFLSGFIFRLIRVRQWITGDRYGGKQKGLEDYIEMYMQNTAKSLGMEWM</sequence>
<dbReference type="GeneID" id="73379617"/>
<evidence type="ECO:0000259" key="3">
    <source>
        <dbReference type="Pfam" id="PF03109"/>
    </source>
</evidence>
<keyword evidence="2" id="KW-0812">Transmembrane</keyword>
<evidence type="ECO:0000256" key="2">
    <source>
        <dbReference type="SAM" id="Phobius"/>
    </source>
</evidence>
<comment type="caution">
    <text evidence="4">The sequence shown here is derived from an EMBL/GenBank/DDBJ whole genome shotgun (WGS) entry which is preliminary data.</text>
</comment>
<dbReference type="EMBL" id="JAHUZD010000059">
    <property type="protein sequence ID" value="KAI3405193.2"/>
    <property type="molecule type" value="Genomic_DNA"/>
</dbReference>
<keyword evidence="5" id="KW-1185">Reference proteome</keyword>
<dbReference type="SUPFAM" id="SSF56112">
    <property type="entry name" value="Protein kinase-like (PK-like)"/>
    <property type="match status" value="1"/>
</dbReference>
<organism evidence="4 5">
    <name type="scientific">Candida oxycetoniae</name>
    <dbReference type="NCBI Taxonomy" id="497107"/>
    <lineage>
        <taxon>Eukaryota</taxon>
        <taxon>Fungi</taxon>
        <taxon>Dikarya</taxon>
        <taxon>Ascomycota</taxon>
        <taxon>Saccharomycotina</taxon>
        <taxon>Pichiomycetes</taxon>
        <taxon>Debaryomycetaceae</taxon>
        <taxon>Candida/Lodderomyces clade</taxon>
        <taxon>Candida</taxon>
    </lineage>
</organism>
<dbReference type="InterPro" id="IPR004147">
    <property type="entry name" value="ABC1_dom"/>
</dbReference>
<dbReference type="PANTHER" id="PTHR43173">
    <property type="entry name" value="ABC1 FAMILY PROTEIN"/>
    <property type="match status" value="1"/>
</dbReference>
<name>A0AAI9SYF1_9ASCO</name>